<dbReference type="InterPro" id="IPR038136">
    <property type="entry name" value="CofD-like_dom_sf"/>
</dbReference>
<dbReference type="PANTHER" id="PTHR31240">
    <property type="entry name" value="MATERNAL EFFECT EMBRYO ARREST 18"/>
    <property type="match status" value="1"/>
</dbReference>
<reference evidence="2" key="1">
    <citation type="submission" date="2023-06" db="EMBL/GenBank/DDBJ databases">
        <title>Genome-scale phylogeny and comparative genomics of the fungal order Sordariales.</title>
        <authorList>
            <consortium name="Lawrence Berkeley National Laboratory"/>
            <person name="Hensen N."/>
            <person name="Bonometti L."/>
            <person name="Westerberg I."/>
            <person name="Brannstrom I.O."/>
            <person name="Guillou S."/>
            <person name="Cros-Aarteil S."/>
            <person name="Calhoun S."/>
            <person name="Haridas S."/>
            <person name="Kuo A."/>
            <person name="Mondo S."/>
            <person name="Pangilinan J."/>
            <person name="Riley R."/>
            <person name="Labutti K."/>
            <person name="Andreopoulos B."/>
            <person name="Lipzen A."/>
            <person name="Chen C."/>
            <person name="Yanf M."/>
            <person name="Daum C."/>
            <person name="Ng V."/>
            <person name="Clum A."/>
            <person name="Steindorff A."/>
            <person name="Ohm R."/>
            <person name="Martin F."/>
            <person name="Silar P."/>
            <person name="Natvig D."/>
            <person name="Lalanne C."/>
            <person name="Gautier V."/>
            <person name="Ament-Velasquez S.L."/>
            <person name="Kruys A."/>
            <person name="Hutchinson M.I."/>
            <person name="Powell A.J."/>
            <person name="Barry K."/>
            <person name="Miller A.N."/>
            <person name="Grigoriev I.V."/>
            <person name="Debuchy R."/>
            <person name="Gladieux P."/>
            <person name="Thoren M.H."/>
            <person name="Johannesson H."/>
        </authorList>
    </citation>
    <scope>NUCLEOTIDE SEQUENCE</scope>
    <source>
        <strain evidence="2">CBS 307.81</strain>
    </source>
</reference>
<name>A0AA39ZJG4_9PEZI</name>
<evidence type="ECO:0000313" key="3">
    <source>
        <dbReference type="Proteomes" id="UP001174997"/>
    </source>
</evidence>
<dbReference type="EMBL" id="JAULSY010000018">
    <property type="protein sequence ID" value="KAK0671800.1"/>
    <property type="molecule type" value="Genomic_DNA"/>
</dbReference>
<dbReference type="AlphaFoldDB" id="A0AA39ZJG4"/>
<gene>
    <name evidence="2" type="ORF">QBC41DRAFT_315070</name>
</gene>
<proteinExistence type="predicted"/>
<dbReference type="Gene3D" id="3.40.50.10680">
    <property type="entry name" value="CofD-like domains"/>
    <property type="match status" value="1"/>
</dbReference>
<keyword evidence="3" id="KW-1185">Reference proteome</keyword>
<dbReference type="GO" id="GO:0043743">
    <property type="term" value="F:LPPG:FO 2-phospho-L-lactate transferase activity"/>
    <property type="evidence" value="ECO:0007669"/>
    <property type="project" value="InterPro"/>
</dbReference>
<dbReference type="PANTHER" id="PTHR31240:SF0">
    <property type="entry name" value="MATERNAL EFFECT EMBRYO ARREST 18"/>
    <property type="match status" value="1"/>
</dbReference>
<feature type="region of interest" description="Disordered" evidence="1">
    <location>
        <begin position="49"/>
        <end position="71"/>
    </location>
</feature>
<dbReference type="SUPFAM" id="SSF142338">
    <property type="entry name" value="CofD-like"/>
    <property type="match status" value="1"/>
</dbReference>
<accession>A0AA39ZJG4</accession>
<feature type="compositionally biased region" description="Low complexity" evidence="1">
    <location>
        <begin position="49"/>
        <end position="62"/>
    </location>
</feature>
<protein>
    <submittedName>
        <fullName evidence="2">UPF0052 protein</fullName>
    </submittedName>
</protein>
<dbReference type="Proteomes" id="UP001174997">
    <property type="component" value="Unassembled WGS sequence"/>
</dbReference>
<comment type="caution">
    <text evidence="2">The sequence shown here is derived from an EMBL/GenBank/DDBJ whole genome shotgun (WGS) entry which is preliminary data.</text>
</comment>
<dbReference type="Pfam" id="PF01933">
    <property type="entry name" value="CofD"/>
    <property type="match status" value="1"/>
</dbReference>
<evidence type="ECO:0000256" key="1">
    <source>
        <dbReference type="SAM" id="MobiDB-lite"/>
    </source>
</evidence>
<feature type="region of interest" description="Disordered" evidence="1">
    <location>
        <begin position="1"/>
        <end position="20"/>
    </location>
</feature>
<organism evidence="2 3">
    <name type="scientific">Cercophora samala</name>
    <dbReference type="NCBI Taxonomy" id="330535"/>
    <lineage>
        <taxon>Eukaryota</taxon>
        <taxon>Fungi</taxon>
        <taxon>Dikarya</taxon>
        <taxon>Ascomycota</taxon>
        <taxon>Pezizomycotina</taxon>
        <taxon>Sordariomycetes</taxon>
        <taxon>Sordariomycetidae</taxon>
        <taxon>Sordariales</taxon>
        <taxon>Lasiosphaeriaceae</taxon>
        <taxon>Cercophora</taxon>
    </lineage>
</organism>
<dbReference type="InterPro" id="IPR002882">
    <property type="entry name" value="CofD"/>
</dbReference>
<evidence type="ECO:0000313" key="2">
    <source>
        <dbReference type="EMBL" id="KAK0671800.1"/>
    </source>
</evidence>
<sequence length="515" mass="56940">MASKSRSNPSSPPGEIVNGSSRRLGITVFSGGTAANNLVDLFNKIARPSSSGSLTPASSPGSRTGHDDASRQRQLNYIIPISDNGGSSSELIRFVGGPSVGDIRSRLVRLIPPTPSNLTTSSRETSSLRTLFEHRLSPDPISARSEWADIVESRSLLWAYIPNEKKELIRSVLNILNAEIVKRARPPNVFNFAGASVGNMFLTGARLLTGSFEAGIYLLRMVCEIGGWVRVLPAVNSNHTHHISAGWVNGETEERGVLTGQVAISHPSEPTSIPDEGVPPARMMGLHGAGGRLLLLEEEEDDEQNMPGSLPVLRRQNLKFSKDEEEDLPGGKGTRIERVWYINLYGHEIMPKANPEVVRELREGTEVVVYSVGSLYTSIVPSLILREVGEAIEKVEGIRKKVLILNSKLDRETRGMDAAGFIKAIWRACVESRRPEDVELLEWRKVVTHLVFIDPEKVEEEGMRKDMPQVDVRYLEKLGIQCAPVQGRAVGEGKARMMRYDEDELRETLERIIDM</sequence>